<reference evidence="2 3" key="1">
    <citation type="journal article" date="2016" name="BMC Genomics">
        <title>Type VI secretion systems of human gut Bacteroidales segregate into three genetic architectures, two of which are contained on mobile genetic elements.</title>
        <authorList>
            <person name="Coyne M.J."/>
            <person name="Roelofs K.G."/>
            <person name="Comstock L.E."/>
        </authorList>
    </citation>
    <scope>NUCLEOTIDE SEQUENCE [LARGE SCALE GENOMIC DNA]</scope>
    <source>
        <strain evidence="2 3">CL09T03C01</strain>
    </source>
</reference>
<dbReference type="PATRIC" id="fig|46506.5.peg.3355"/>
<comment type="caution">
    <text evidence="2">The sequence shown here is derived from an EMBL/GenBank/DDBJ whole genome shotgun (WGS) entry which is preliminary data.</text>
</comment>
<evidence type="ECO:0000313" key="2">
    <source>
        <dbReference type="EMBL" id="KWR51879.1"/>
    </source>
</evidence>
<sequence>MAEESKYAYDEESVKAIVYWAETAQLPKEVILSESEHIYDTSLYVRANINDIKQHYPDAFYNPAIDRLYRLKEFVEGAAE</sequence>
<evidence type="ECO:0000259" key="1">
    <source>
        <dbReference type="Pfam" id="PF22292"/>
    </source>
</evidence>
<evidence type="ECO:0000313" key="3">
    <source>
        <dbReference type="Proteomes" id="UP000056419"/>
    </source>
</evidence>
<accession>A0A125MET1</accession>
<dbReference type="AlphaFoldDB" id="A0A125MET1"/>
<organism evidence="2 3">
    <name type="scientific">Bacteroides stercoris</name>
    <dbReference type="NCBI Taxonomy" id="46506"/>
    <lineage>
        <taxon>Bacteria</taxon>
        <taxon>Pseudomonadati</taxon>
        <taxon>Bacteroidota</taxon>
        <taxon>Bacteroidia</taxon>
        <taxon>Bacteroidales</taxon>
        <taxon>Bacteroidaceae</taxon>
        <taxon>Bacteroides</taxon>
    </lineage>
</organism>
<dbReference type="Proteomes" id="UP000056419">
    <property type="component" value="Unassembled WGS sequence"/>
</dbReference>
<feature type="domain" description="DUF6965" evidence="1">
    <location>
        <begin position="13"/>
        <end position="76"/>
    </location>
</feature>
<dbReference type="InterPro" id="IPR054238">
    <property type="entry name" value="DUF6965"/>
</dbReference>
<dbReference type="STRING" id="46506.AA415_03120"/>
<keyword evidence="3" id="KW-1185">Reference proteome</keyword>
<dbReference type="RefSeq" id="WP_060386642.1">
    <property type="nucleotide sequence ID" value="NZ_JADMRQ010000018.1"/>
</dbReference>
<dbReference type="Pfam" id="PF22292">
    <property type="entry name" value="DUF6965"/>
    <property type="match status" value="1"/>
</dbReference>
<protein>
    <recommendedName>
        <fullName evidence="1">DUF6965 domain-containing protein</fullName>
    </recommendedName>
</protein>
<proteinExistence type="predicted"/>
<dbReference type="EMBL" id="LRGC01000027">
    <property type="protein sequence ID" value="KWR51879.1"/>
    <property type="molecule type" value="Genomic_DNA"/>
</dbReference>
<name>A0A125MET1_BACSE</name>
<gene>
    <name evidence="2" type="ORF">AA415_03120</name>
</gene>